<dbReference type="CDD" id="cd00077">
    <property type="entry name" value="HDc"/>
    <property type="match status" value="1"/>
</dbReference>
<feature type="transmembrane region" description="Helical" evidence="6">
    <location>
        <begin position="6"/>
        <end position="27"/>
    </location>
</feature>
<dbReference type="InterPro" id="IPR022711">
    <property type="entry name" value="RNase_Y_N"/>
</dbReference>
<comment type="caution">
    <text evidence="8">The sequence shown here is derived from an EMBL/GenBank/DDBJ whole genome shotgun (WGS) entry which is preliminary data.</text>
</comment>
<keyword evidence="2" id="KW-0255">Endonuclease</keyword>
<keyword evidence="4" id="KW-0694">RNA-binding</keyword>
<proteinExistence type="inferred from homology"/>
<keyword evidence="6" id="KW-1133">Transmembrane helix</keyword>
<dbReference type="InterPro" id="IPR006674">
    <property type="entry name" value="HD_domain"/>
</dbReference>
<dbReference type="InterPro" id="IPR017705">
    <property type="entry name" value="Ribonuclease_Y"/>
</dbReference>
<evidence type="ECO:0000313" key="8">
    <source>
        <dbReference type="EMBL" id="MPL75909.1"/>
    </source>
</evidence>
<dbReference type="InterPro" id="IPR003607">
    <property type="entry name" value="HD/PDEase_dom"/>
</dbReference>
<dbReference type="GO" id="GO:0006402">
    <property type="term" value="P:mRNA catabolic process"/>
    <property type="evidence" value="ECO:0007669"/>
    <property type="project" value="InterPro"/>
</dbReference>
<organism evidence="8">
    <name type="scientific">bioreactor metagenome</name>
    <dbReference type="NCBI Taxonomy" id="1076179"/>
    <lineage>
        <taxon>unclassified sequences</taxon>
        <taxon>metagenomes</taxon>
        <taxon>ecological metagenomes</taxon>
    </lineage>
</organism>
<dbReference type="InterPro" id="IPR006675">
    <property type="entry name" value="HDIG_dom"/>
</dbReference>
<dbReference type="PROSITE" id="PS51831">
    <property type="entry name" value="HD"/>
    <property type="match status" value="1"/>
</dbReference>
<dbReference type="GO" id="GO:0004519">
    <property type="term" value="F:endonuclease activity"/>
    <property type="evidence" value="ECO:0007669"/>
    <property type="project" value="UniProtKB-KW"/>
</dbReference>
<evidence type="ECO:0000256" key="5">
    <source>
        <dbReference type="SAM" id="MobiDB-lite"/>
    </source>
</evidence>
<dbReference type="NCBIfam" id="TIGR03319">
    <property type="entry name" value="RNase_Y"/>
    <property type="match status" value="1"/>
</dbReference>
<dbReference type="Pfam" id="PF12072">
    <property type="entry name" value="RNase_Y_N"/>
    <property type="match status" value="1"/>
</dbReference>
<reference evidence="8" key="1">
    <citation type="submission" date="2019-08" db="EMBL/GenBank/DDBJ databases">
        <authorList>
            <person name="Kucharzyk K."/>
            <person name="Murdoch R.W."/>
            <person name="Higgins S."/>
            <person name="Loffler F."/>
        </authorList>
    </citation>
    <scope>NUCLEOTIDE SEQUENCE</scope>
</reference>
<name>A0A644UAA4_9ZZZZ</name>
<dbReference type="SUPFAM" id="SSF54791">
    <property type="entry name" value="Eukaryotic type KH-domain (KH-domain type I)"/>
    <property type="match status" value="1"/>
</dbReference>
<keyword evidence="3 8" id="KW-0378">Hydrolase</keyword>
<keyword evidence="6" id="KW-0472">Membrane</keyword>
<dbReference type="GO" id="GO:0016787">
    <property type="term" value="F:hydrolase activity"/>
    <property type="evidence" value="ECO:0007669"/>
    <property type="project" value="UniProtKB-KW"/>
</dbReference>
<dbReference type="AlphaFoldDB" id="A0A644UAA4"/>
<keyword evidence="1" id="KW-0540">Nuclease</keyword>
<dbReference type="EMBL" id="VSSQ01000092">
    <property type="protein sequence ID" value="MPL75909.1"/>
    <property type="molecule type" value="Genomic_DNA"/>
</dbReference>
<dbReference type="SUPFAM" id="SSF109604">
    <property type="entry name" value="HD-domain/PDEase-like"/>
    <property type="match status" value="1"/>
</dbReference>
<dbReference type="NCBIfam" id="TIGR00277">
    <property type="entry name" value="HDIG"/>
    <property type="match status" value="1"/>
</dbReference>
<dbReference type="EC" id="3.1.-.-" evidence="8"/>
<sequence length="502" mass="56888">MKEVFFINFNLLFILLAAIAGLVLGYVGRHYVALLRKNSVENEIERRLEDAKKNAKEIEDASKKDADEMKQRLDKTEARLDKKEDELESREEAVKLEKEKLFSAAEEVKNIQERVLEKEKGINKELEKVASLSEEEARKILIEKVERDSGEDIKSRLLKISRDGEKKIEEKAKDILVSVIHRLANSNITEFMTSVVEIEDEEIKGKIIGKEGRNIKTFERASGVELLIDEIPNAVVISCFDPIRRAIAKNALEGLIKDGRIQPARIEEFLEKSKREIGTFIRQKGEEAIRETGILNIPDDILPILGRLYFRTSYGQNVLDHSIEMSHIAGMLASELGADVQVAKAGALLHDIGKTVDHEITGTHVEIGRRILMKYGVDEKVILAMQAHHEEYPYETLESVIVQVADTISGSRPGARRDSIENYIKRLSDLENLAMSFLGIEKVYALQAGREIRVFVEPKLVSDLEALSLARNIALKIETEIKYPGEIKINVIRESRVIEFAR</sequence>
<dbReference type="PANTHER" id="PTHR12826:SF15">
    <property type="entry name" value="RIBONUCLEASE Y"/>
    <property type="match status" value="1"/>
</dbReference>
<gene>
    <name evidence="8" type="primary">rny_12</name>
    <name evidence="8" type="ORF">SDC9_21747</name>
</gene>
<dbReference type="HAMAP" id="MF_00335">
    <property type="entry name" value="RNase_Y"/>
    <property type="match status" value="1"/>
</dbReference>
<protein>
    <submittedName>
        <fullName evidence="8">Ribonuclease Y</fullName>
        <ecNumber evidence="8">3.1.-.-</ecNumber>
    </submittedName>
</protein>
<feature type="domain" description="HD" evidence="7">
    <location>
        <begin position="318"/>
        <end position="411"/>
    </location>
</feature>
<dbReference type="GO" id="GO:0003723">
    <property type="term" value="F:RNA binding"/>
    <property type="evidence" value="ECO:0007669"/>
    <property type="project" value="UniProtKB-KW"/>
</dbReference>
<dbReference type="Pfam" id="PF00013">
    <property type="entry name" value="KH_1"/>
    <property type="match status" value="1"/>
</dbReference>
<evidence type="ECO:0000256" key="1">
    <source>
        <dbReference type="ARBA" id="ARBA00022722"/>
    </source>
</evidence>
<dbReference type="InterPro" id="IPR004088">
    <property type="entry name" value="KH_dom_type_1"/>
</dbReference>
<feature type="region of interest" description="Disordered" evidence="5">
    <location>
        <begin position="55"/>
        <end position="84"/>
    </location>
</feature>
<dbReference type="PANTHER" id="PTHR12826">
    <property type="entry name" value="RIBONUCLEASE Y"/>
    <property type="match status" value="1"/>
</dbReference>
<keyword evidence="6" id="KW-0812">Transmembrane</keyword>
<dbReference type="SMART" id="SM00322">
    <property type="entry name" value="KH"/>
    <property type="match status" value="1"/>
</dbReference>
<evidence type="ECO:0000256" key="2">
    <source>
        <dbReference type="ARBA" id="ARBA00022759"/>
    </source>
</evidence>
<dbReference type="Gene3D" id="1.10.3210.10">
    <property type="entry name" value="Hypothetical protein af1432"/>
    <property type="match status" value="1"/>
</dbReference>
<dbReference type="GO" id="GO:0016020">
    <property type="term" value="C:membrane"/>
    <property type="evidence" value="ECO:0007669"/>
    <property type="project" value="InterPro"/>
</dbReference>
<evidence type="ECO:0000256" key="4">
    <source>
        <dbReference type="ARBA" id="ARBA00022884"/>
    </source>
</evidence>
<dbReference type="Pfam" id="PF01966">
    <property type="entry name" value="HD"/>
    <property type="match status" value="1"/>
</dbReference>
<dbReference type="InterPro" id="IPR004087">
    <property type="entry name" value="KH_dom"/>
</dbReference>
<evidence type="ECO:0000256" key="6">
    <source>
        <dbReference type="SAM" id="Phobius"/>
    </source>
</evidence>
<dbReference type="CDD" id="cd22431">
    <property type="entry name" value="KH-I_RNaseY"/>
    <property type="match status" value="1"/>
</dbReference>
<evidence type="ECO:0000259" key="7">
    <source>
        <dbReference type="PROSITE" id="PS51831"/>
    </source>
</evidence>
<dbReference type="Gene3D" id="3.30.1370.10">
    <property type="entry name" value="K Homology domain, type 1"/>
    <property type="match status" value="1"/>
</dbReference>
<dbReference type="SMART" id="SM00471">
    <property type="entry name" value="HDc"/>
    <property type="match status" value="1"/>
</dbReference>
<dbReference type="InterPro" id="IPR036612">
    <property type="entry name" value="KH_dom_type_1_sf"/>
</dbReference>
<dbReference type="PROSITE" id="PS50084">
    <property type="entry name" value="KH_TYPE_1"/>
    <property type="match status" value="1"/>
</dbReference>
<accession>A0A644UAA4</accession>
<evidence type="ECO:0000256" key="3">
    <source>
        <dbReference type="ARBA" id="ARBA00022801"/>
    </source>
</evidence>